<dbReference type="PANTHER" id="PTHR30332:SF17">
    <property type="entry name" value="TYPE IV PILIATION SYSTEM PROTEIN DR_0774-RELATED"/>
    <property type="match status" value="1"/>
</dbReference>
<dbReference type="RefSeq" id="WP_216835308.1">
    <property type="nucleotide sequence ID" value="NZ_JAFNJS010000001.1"/>
</dbReference>
<protein>
    <submittedName>
        <fullName evidence="5">Type II and III secretion system protein family protein</fullName>
    </submittedName>
</protein>
<evidence type="ECO:0000259" key="3">
    <source>
        <dbReference type="Pfam" id="PF04972"/>
    </source>
</evidence>
<evidence type="ECO:0000313" key="5">
    <source>
        <dbReference type="EMBL" id="MFC2999414.1"/>
    </source>
</evidence>
<dbReference type="EMBL" id="JBHRSB010000001">
    <property type="protein sequence ID" value="MFC2999414.1"/>
    <property type="molecule type" value="Genomic_DNA"/>
</dbReference>
<sequence length="475" mass="48899">MPRRGPVANSEPLAPEAALRSELTLEAGRGRAVTLPTAASTVVAADPRIARVQPTSPTSLVIIGVSAGRTTILAAAESGATIAEYLVTVRGGNPPAGASAPAAAPAPAAARPSAAAIQAAIRQAVPTLQGLGVQATASAVILTGTAATASEAQRAEAVAKAFAGEDGQVLNEIEVMSSIQVNLRVRVMEISREITRELGFNWQALANSGNFVLGLRSGAAAASVISGLTTGTATLGAPTRFGAGVTSSRFDINAIVDALAQDRLATILAEPNLTAQSGETASFLAGGEFPIPVAASQIGQITIQFKQFGVSLAFVPTVLGPDRINLRVRPEVSELSENGSITVPLGAGTVRIPALAVRRAETTVELGSGQSFAIAGLLQRSSSQVSDGVAGLGEVPVLGALFRSERFRRSESELVIIVTPYLVRPVSDPRRLAGPTDGFRPATDLDRLLHARQVARGLPHQPLPTERRDAGFILE</sequence>
<dbReference type="InterPro" id="IPR032789">
    <property type="entry name" value="T2SS-T3SS_pil_N"/>
</dbReference>
<feature type="domain" description="BON" evidence="3">
    <location>
        <begin position="115"/>
        <end position="175"/>
    </location>
</feature>
<evidence type="ECO:0000313" key="6">
    <source>
        <dbReference type="Proteomes" id="UP001595420"/>
    </source>
</evidence>
<dbReference type="Pfam" id="PF04972">
    <property type="entry name" value="BON"/>
    <property type="match status" value="1"/>
</dbReference>
<gene>
    <name evidence="5" type="ORF">ACFOD3_05885</name>
</gene>
<organism evidence="5 6">
    <name type="scientific">Falsiroseomonas tokyonensis</name>
    <dbReference type="NCBI Taxonomy" id="430521"/>
    <lineage>
        <taxon>Bacteria</taxon>
        <taxon>Pseudomonadati</taxon>
        <taxon>Pseudomonadota</taxon>
        <taxon>Alphaproteobacteria</taxon>
        <taxon>Acetobacterales</taxon>
        <taxon>Roseomonadaceae</taxon>
        <taxon>Falsiroseomonas</taxon>
    </lineage>
</organism>
<feature type="domain" description="Type II/III secretion system secretin-like" evidence="2">
    <location>
        <begin position="258"/>
        <end position="424"/>
    </location>
</feature>
<dbReference type="InterPro" id="IPR050810">
    <property type="entry name" value="Bact_Secretion_Sys_Channel"/>
</dbReference>
<reference evidence="6" key="1">
    <citation type="journal article" date="2019" name="Int. J. Syst. Evol. Microbiol.">
        <title>The Global Catalogue of Microorganisms (GCM) 10K type strain sequencing project: providing services to taxonomists for standard genome sequencing and annotation.</title>
        <authorList>
            <consortium name="The Broad Institute Genomics Platform"/>
            <consortium name="The Broad Institute Genome Sequencing Center for Infectious Disease"/>
            <person name="Wu L."/>
            <person name="Ma J."/>
        </authorList>
    </citation>
    <scope>NUCLEOTIDE SEQUENCE [LARGE SCALE GENOMIC DNA]</scope>
    <source>
        <strain evidence="6">CGMCC 1.16855</strain>
    </source>
</reference>
<evidence type="ECO:0000259" key="2">
    <source>
        <dbReference type="Pfam" id="PF00263"/>
    </source>
</evidence>
<comment type="similarity">
    <text evidence="1">Belongs to the bacterial secretin family.</text>
</comment>
<dbReference type="Proteomes" id="UP001595420">
    <property type="component" value="Unassembled WGS sequence"/>
</dbReference>
<accession>A0ABV7BTC0</accession>
<evidence type="ECO:0000256" key="1">
    <source>
        <dbReference type="RuleBase" id="RU004003"/>
    </source>
</evidence>
<feature type="domain" description="Pilus formation protein N-terminal" evidence="4">
    <location>
        <begin position="21"/>
        <end position="89"/>
    </location>
</feature>
<dbReference type="PANTHER" id="PTHR30332">
    <property type="entry name" value="PROBABLE GENERAL SECRETION PATHWAY PROTEIN D"/>
    <property type="match status" value="1"/>
</dbReference>
<name>A0ABV7BTC0_9PROT</name>
<proteinExistence type="inferred from homology"/>
<comment type="caution">
    <text evidence="5">The sequence shown here is derived from an EMBL/GenBank/DDBJ whole genome shotgun (WGS) entry which is preliminary data.</text>
</comment>
<dbReference type="InterPro" id="IPR004846">
    <property type="entry name" value="T2SS/T3SS_dom"/>
</dbReference>
<keyword evidence="6" id="KW-1185">Reference proteome</keyword>
<dbReference type="InterPro" id="IPR007055">
    <property type="entry name" value="BON_dom"/>
</dbReference>
<dbReference type="Pfam" id="PF00263">
    <property type="entry name" value="Secretin"/>
    <property type="match status" value="1"/>
</dbReference>
<evidence type="ECO:0000259" key="4">
    <source>
        <dbReference type="Pfam" id="PF13629"/>
    </source>
</evidence>
<dbReference type="Pfam" id="PF13629">
    <property type="entry name" value="T2SS-T3SS_pil_N"/>
    <property type="match status" value="1"/>
</dbReference>